<dbReference type="GO" id="GO:0005835">
    <property type="term" value="C:fatty acid synthase complex"/>
    <property type="evidence" value="ECO:0007669"/>
    <property type="project" value="InterPro"/>
</dbReference>
<dbReference type="GO" id="GO:0004318">
    <property type="term" value="F:enoyl-[acyl-carrier-protein] reductase (NADH) activity"/>
    <property type="evidence" value="ECO:0007669"/>
    <property type="project" value="UniProtKB-EC"/>
</dbReference>
<evidence type="ECO:0000259" key="14">
    <source>
        <dbReference type="Pfam" id="PF08354"/>
    </source>
</evidence>
<evidence type="ECO:0000256" key="2">
    <source>
        <dbReference type="ARBA" id="ARBA00010009"/>
    </source>
</evidence>
<dbReference type="GO" id="GO:0004314">
    <property type="term" value="F:[acyl-carrier-protein] S-malonyltransferase activity"/>
    <property type="evidence" value="ECO:0007669"/>
    <property type="project" value="UniProtKB-EC"/>
</dbReference>
<feature type="domain" description="Fatty acid synthase beta subunit AflB /Fas1-like central" evidence="14">
    <location>
        <begin position="724"/>
        <end position="1062"/>
    </location>
</feature>
<dbReference type="GO" id="GO:0004312">
    <property type="term" value="F:fatty acid synthase activity"/>
    <property type="evidence" value="ECO:0007669"/>
    <property type="project" value="InterPro"/>
</dbReference>
<dbReference type="InterPro" id="IPR013565">
    <property type="entry name" value="Fas1/AflB-like_central"/>
</dbReference>
<dbReference type="PANTHER" id="PTHR10982:SF21">
    <property type="entry name" value="FATTY ACID SYNTHASE SUBUNIT BETA"/>
    <property type="match status" value="1"/>
</dbReference>
<comment type="catalytic activity">
    <reaction evidence="11">
        <text>a 2,3-saturated acyl-[ACP] + NAD(+) = a (2E)-enoyl-[ACP] + NADH + H(+)</text>
        <dbReference type="Rhea" id="RHEA:10240"/>
        <dbReference type="Rhea" id="RHEA-COMP:9925"/>
        <dbReference type="Rhea" id="RHEA-COMP:9926"/>
        <dbReference type="ChEBI" id="CHEBI:15378"/>
        <dbReference type="ChEBI" id="CHEBI:57540"/>
        <dbReference type="ChEBI" id="CHEBI:57945"/>
        <dbReference type="ChEBI" id="CHEBI:78784"/>
        <dbReference type="ChEBI" id="CHEBI:78785"/>
        <dbReference type="EC" id="1.3.1.9"/>
    </reaction>
</comment>
<comment type="catalytic activity">
    <reaction evidence="9">
        <text>holo-[ACP] + malonyl-CoA = malonyl-[ACP] + CoA</text>
        <dbReference type="Rhea" id="RHEA:41792"/>
        <dbReference type="Rhea" id="RHEA-COMP:9623"/>
        <dbReference type="Rhea" id="RHEA-COMP:9685"/>
        <dbReference type="ChEBI" id="CHEBI:57287"/>
        <dbReference type="ChEBI" id="CHEBI:57384"/>
        <dbReference type="ChEBI" id="CHEBI:64479"/>
        <dbReference type="ChEBI" id="CHEBI:78449"/>
        <dbReference type="EC" id="2.3.1.39"/>
    </reaction>
</comment>
<evidence type="ECO:0000256" key="9">
    <source>
        <dbReference type="ARBA" id="ARBA00048462"/>
    </source>
</evidence>
<dbReference type="Gene3D" id="1.20.1050.120">
    <property type="match status" value="1"/>
</dbReference>
<keyword evidence="4" id="KW-0378">Hydrolase</keyword>
<evidence type="ECO:0000313" key="16">
    <source>
        <dbReference type="EMBL" id="KAJ3579747.1"/>
    </source>
</evidence>
<evidence type="ECO:0000259" key="15">
    <source>
        <dbReference type="Pfam" id="PF16073"/>
    </source>
</evidence>
<comment type="catalytic activity">
    <reaction evidence="1">
        <text>a (3R)-hydroxyacyl-[ACP] = a (2E)-enoyl-[ACP] + H2O</text>
        <dbReference type="Rhea" id="RHEA:13097"/>
        <dbReference type="Rhea" id="RHEA-COMP:9925"/>
        <dbReference type="Rhea" id="RHEA-COMP:9945"/>
        <dbReference type="ChEBI" id="CHEBI:15377"/>
        <dbReference type="ChEBI" id="CHEBI:78784"/>
        <dbReference type="ChEBI" id="CHEBI:78827"/>
        <dbReference type="EC" id="4.2.1.59"/>
    </reaction>
</comment>
<evidence type="ECO:0000256" key="10">
    <source>
        <dbReference type="ARBA" id="ARBA00048536"/>
    </source>
</evidence>
<comment type="caution">
    <text evidence="16">The sequence shown here is derived from an EMBL/GenBank/DDBJ whole genome shotgun (WGS) entry which is preliminary data.</text>
</comment>
<reference evidence="16" key="1">
    <citation type="submission" date="2022-07" db="EMBL/GenBank/DDBJ databases">
        <title>Genome Sequence of Xylaria arbuscula.</title>
        <authorList>
            <person name="Buettner E."/>
        </authorList>
    </citation>
    <scope>NUCLEOTIDE SEQUENCE</scope>
    <source>
        <strain evidence="16">VT107</strain>
    </source>
</reference>
<evidence type="ECO:0000256" key="4">
    <source>
        <dbReference type="ARBA" id="ARBA00022801"/>
    </source>
</evidence>
<dbReference type="InterPro" id="IPR001227">
    <property type="entry name" value="Ac_transferase_dom_sf"/>
</dbReference>
<evidence type="ECO:0000256" key="6">
    <source>
        <dbReference type="ARBA" id="ARBA00023002"/>
    </source>
</evidence>
<evidence type="ECO:0000313" key="17">
    <source>
        <dbReference type="Proteomes" id="UP001148614"/>
    </source>
</evidence>
<keyword evidence="5" id="KW-0521">NADP</keyword>
<dbReference type="InterPro" id="IPR032088">
    <property type="entry name" value="SAT"/>
</dbReference>
<gene>
    <name evidence="16" type="ORF">NPX13_g808</name>
</gene>
<keyword evidence="7" id="KW-0520">NAD</keyword>
<dbReference type="PANTHER" id="PTHR10982">
    <property type="entry name" value="MALONYL COA-ACYL CARRIER PROTEIN TRANSACYLASE"/>
    <property type="match status" value="1"/>
</dbReference>
<dbReference type="GO" id="GO:0004313">
    <property type="term" value="F:[acyl-carrier-protein] S-acetyltransferase activity"/>
    <property type="evidence" value="ECO:0007669"/>
    <property type="project" value="UniProtKB-EC"/>
</dbReference>
<comment type="catalytic activity">
    <reaction evidence="10">
        <text>(9Z)-octadecenoyl-[ACP] + H2O = (9Z)-octadecenoate + holo-[ACP] + H(+)</text>
        <dbReference type="Rhea" id="RHEA:15057"/>
        <dbReference type="Rhea" id="RHEA-COMP:9685"/>
        <dbReference type="Rhea" id="RHEA-COMP:9924"/>
        <dbReference type="ChEBI" id="CHEBI:15377"/>
        <dbReference type="ChEBI" id="CHEBI:15378"/>
        <dbReference type="ChEBI" id="CHEBI:30823"/>
        <dbReference type="ChEBI" id="CHEBI:64479"/>
        <dbReference type="ChEBI" id="CHEBI:78783"/>
        <dbReference type="EC" id="3.1.2.14"/>
    </reaction>
</comment>
<comment type="similarity">
    <text evidence="2">Belongs to the fungal fatty acid synthetase subunit beta family.</text>
</comment>
<dbReference type="GO" id="GO:0016297">
    <property type="term" value="F:fatty acyl-[ACP] hydrolase activity"/>
    <property type="evidence" value="ECO:0007669"/>
    <property type="project" value="UniProtKB-EC"/>
</dbReference>
<dbReference type="AlphaFoldDB" id="A0A9W8NNM0"/>
<name>A0A9W8NNM0_9PEZI</name>
<keyword evidence="6" id="KW-0560">Oxidoreductase</keyword>
<comment type="catalytic activity">
    <reaction evidence="12">
        <text>holo-[ACP] + acetyl-CoA = acetyl-[ACP] + CoA</text>
        <dbReference type="Rhea" id="RHEA:41788"/>
        <dbReference type="Rhea" id="RHEA-COMP:9621"/>
        <dbReference type="Rhea" id="RHEA-COMP:9685"/>
        <dbReference type="ChEBI" id="CHEBI:57287"/>
        <dbReference type="ChEBI" id="CHEBI:57288"/>
        <dbReference type="ChEBI" id="CHEBI:64479"/>
        <dbReference type="ChEBI" id="CHEBI:78446"/>
        <dbReference type="EC" id="2.3.1.38"/>
    </reaction>
</comment>
<dbReference type="SUPFAM" id="SSF51412">
    <property type="entry name" value="Inosine monophosphate dehydrogenase (IMPDH)"/>
    <property type="match status" value="1"/>
</dbReference>
<evidence type="ECO:0000256" key="1">
    <source>
        <dbReference type="ARBA" id="ARBA00001055"/>
    </source>
</evidence>
<evidence type="ECO:0000256" key="12">
    <source>
        <dbReference type="ARBA" id="ARBA00048835"/>
    </source>
</evidence>
<dbReference type="FunFam" id="3.20.20.70:FF:000078">
    <property type="entry name" value="Fatty acid synthase beta subunit dehydratase"/>
    <property type="match status" value="1"/>
</dbReference>
<evidence type="ECO:0000256" key="7">
    <source>
        <dbReference type="ARBA" id="ARBA00023027"/>
    </source>
</evidence>
<dbReference type="InterPro" id="IPR013785">
    <property type="entry name" value="Aldolase_TIM"/>
</dbReference>
<dbReference type="PRINTS" id="PR01483">
    <property type="entry name" value="FASYNTHASE"/>
</dbReference>
<dbReference type="Gene3D" id="1.20.930.70">
    <property type="match status" value="1"/>
</dbReference>
<dbReference type="GO" id="GO:0019171">
    <property type="term" value="F:(3R)-hydroxyacyl-[acyl-carrier-protein] dehydratase activity"/>
    <property type="evidence" value="ECO:0007669"/>
    <property type="project" value="UniProtKB-EC"/>
</dbReference>
<comment type="catalytic activity">
    <reaction evidence="8">
        <text>acetyl-CoA + n malonyl-CoA + 2n NADPH + 4n H(+) = a long-chain-acyl-CoA + n CoA + n CO2 + 2n NADP(+).</text>
        <dbReference type="EC" id="2.3.1.86"/>
    </reaction>
</comment>
<evidence type="ECO:0008006" key="18">
    <source>
        <dbReference type="Google" id="ProtNLM"/>
    </source>
</evidence>
<evidence type="ECO:0000256" key="3">
    <source>
        <dbReference type="ARBA" id="ARBA00022679"/>
    </source>
</evidence>
<evidence type="ECO:0000256" key="13">
    <source>
        <dbReference type="SAM" id="MobiDB-lite"/>
    </source>
</evidence>
<sequence length="1088" mass="119707">MSSEGSPSLFDEINPTPELTETPGRFTISYEDVEQELALGLSDVYHLSQHLRPFLASLTRPEAQKDSKKFSSGAALIYSFLEYLLGRNVPPGTLIRLFYAIHSEVMQKKDIHNFVRDLPDGSSTQKSILRTFMMLQSKLAFPLLSSPSALPKLAQDPKTSIVMAFGGQGATNNACVDELAELYSVYQPLVGSLVTSLSATLGSLSHHPDTKSFYLGREINVLEWLGDPSTRPDKTFIASAAVSFPVIGLTPGELGDLLSGTTGHSQGIVVAAAIAKSHSWESFFDEARWAVELLFWMGYESHVSAPGSPITASMVNDSLQNGYGTPSYMLLVRGISRKRLESFMAANNKHLRRHEQLHLALINSSKDHVVAGPPRSLQGLIMALRQICAVDGADRSRIPYSKRKPVILFQYLPISSPFHSPYLQTAAERVKDRMAKSWPKAATISSLRIPIFHTKDGADTRRTYASKTDITGLVIEAVTTTVVDWPKTLEFSGEKRASHIITLGSGRFSDMVYKLVDGCGVRVIDGTKFDAGDTSVIGGKAELFTQNLADLAVPAASWGERFQPRLELYSDGYYHLETRLSSVLRAPPIITAGMTPTTVPWDFVAAVINAGYHIELAGGGYHNAAAFETAIDKVASNIPAGRGITCNLIYVDPKAIGYQIPLIRQLVRRGVPIEGLTIGAGVPSPEVAAEYIETLGIKHISFKPGSIRAIREVIEIAKRHPSFPIILQWTGGRGGGHHSCEDFHEPLVEMYSEIRRYENIYLVVGSGFGNGAGILPYLTGSWSLQFGKPSMPCDGILLGSRMMVATDAHTSAGVKKLLLKAPGIESAKWENSYLKPEAAGGVLTVTSEMGQPIHKLATRGVRLWKDLDDTIFSLPKPERKPALLKRKEEIIRRLNADFAKPWFGQNAAGQPVDVEDMTYAEVIARLAQLMYVSHQRRWVNLTYRDLVNEFAVRALERLGTGALETSWLDEPESLSQQLTEVCPDLAEQLIHPEDARFFIQSCKKRGRKPVNFVVALDDDFEHWFKKDSLWQSEDLDAVIGQDPERVCILQSPVSVQYSTRDDQIQGPSQAASSDDALVASCCFAEHPR</sequence>
<proteinExistence type="inferred from homology"/>
<dbReference type="InterPro" id="IPR050830">
    <property type="entry name" value="Fungal_FAS"/>
</dbReference>
<organism evidence="16 17">
    <name type="scientific">Xylaria arbuscula</name>
    <dbReference type="NCBI Taxonomy" id="114810"/>
    <lineage>
        <taxon>Eukaryota</taxon>
        <taxon>Fungi</taxon>
        <taxon>Dikarya</taxon>
        <taxon>Ascomycota</taxon>
        <taxon>Pezizomycotina</taxon>
        <taxon>Sordariomycetes</taxon>
        <taxon>Xylariomycetidae</taxon>
        <taxon>Xylariales</taxon>
        <taxon>Xylariaceae</taxon>
        <taxon>Xylaria</taxon>
    </lineage>
</organism>
<dbReference type="InterPro" id="IPR003965">
    <property type="entry name" value="Fatty_acid_synthase"/>
</dbReference>
<accession>A0A9W8NNM0</accession>
<feature type="domain" description="Starter acyltransferase (SAT)" evidence="15">
    <location>
        <begin position="165"/>
        <end position="381"/>
    </location>
</feature>
<dbReference type="Gene3D" id="6.20.240.10">
    <property type="match status" value="1"/>
</dbReference>
<dbReference type="Proteomes" id="UP001148614">
    <property type="component" value="Unassembled WGS sequence"/>
</dbReference>
<dbReference type="Pfam" id="PF08354">
    <property type="entry name" value="Fas1-AflB-like_hel"/>
    <property type="match status" value="1"/>
</dbReference>
<dbReference type="GO" id="GO:0004321">
    <property type="term" value="F:fatty-acyl-CoA synthase activity"/>
    <property type="evidence" value="ECO:0007669"/>
    <property type="project" value="UniProtKB-EC"/>
</dbReference>
<dbReference type="InterPro" id="IPR016035">
    <property type="entry name" value="Acyl_Trfase/lysoPLipase"/>
</dbReference>
<evidence type="ECO:0000256" key="5">
    <source>
        <dbReference type="ARBA" id="ARBA00022857"/>
    </source>
</evidence>
<evidence type="ECO:0000256" key="8">
    <source>
        <dbReference type="ARBA" id="ARBA00048237"/>
    </source>
</evidence>
<dbReference type="GO" id="GO:0006633">
    <property type="term" value="P:fatty acid biosynthetic process"/>
    <property type="evidence" value="ECO:0007669"/>
    <property type="project" value="InterPro"/>
</dbReference>
<dbReference type="SUPFAM" id="SSF52151">
    <property type="entry name" value="FabD/lysophospholipase-like"/>
    <property type="match status" value="1"/>
</dbReference>
<keyword evidence="3" id="KW-0808">Transferase</keyword>
<protein>
    <recommendedName>
        <fullName evidence="18">Malonyl-CoA:ACP transacylase (MAT) domain-containing protein</fullName>
    </recommendedName>
</protein>
<feature type="region of interest" description="Disordered" evidence="13">
    <location>
        <begin position="1"/>
        <end position="21"/>
    </location>
</feature>
<dbReference type="Gene3D" id="3.20.20.70">
    <property type="entry name" value="Aldolase class I"/>
    <property type="match status" value="1"/>
</dbReference>
<dbReference type="EMBL" id="JANPWZ010000062">
    <property type="protein sequence ID" value="KAJ3579747.1"/>
    <property type="molecule type" value="Genomic_DNA"/>
</dbReference>
<dbReference type="Pfam" id="PF16073">
    <property type="entry name" value="SAT"/>
    <property type="match status" value="1"/>
</dbReference>
<evidence type="ECO:0000256" key="11">
    <source>
        <dbReference type="ARBA" id="ARBA00048572"/>
    </source>
</evidence>
<dbReference type="Gene3D" id="3.40.366.10">
    <property type="entry name" value="Malonyl-Coenzyme A Acyl Carrier Protein, domain 2"/>
    <property type="match status" value="2"/>
</dbReference>
<dbReference type="VEuPathDB" id="FungiDB:F4678DRAFT_134620"/>
<keyword evidence="17" id="KW-1185">Reference proteome</keyword>